<evidence type="ECO:0000313" key="7">
    <source>
        <dbReference type="EMBL" id="AQP45615.1"/>
    </source>
</evidence>
<dbReference type="InterPro" id="IPR029044">
    <property type="entry name" value="Nucleotide-diphossugar_trans"/>
</dbReference>
<dbReference type="InterPro" id="IPR011831">
    <property type="entry name" value="ADP-Glc_PPase"/>
</dbReference>
<dbReference type="InterPro" id="IPR056818">
    <property type="entry name" value="GlmU/GlgC-like_hexapep"/>
</dbReference>
<evidence type="ECO:0000259" key="6">
    <source>
        <dbReference type="Pfam" id="PF24894"/>
    </source>
</evidence>
<gene>
    <name evidence="7" type="ORF">RPIT_13025</name>
</gene>
<dbReference type="GO" id="GO:0008878">
    <property type="term" value="F:glucose-1-phosphate adenylyltransferase activity"/>
    <property type="evidence" value="ECO:0007669"/>
    <property type="project" value="InterPro"/>
</dbReference>
<dbReference type="PANTHER" id="PTHR43523">
    <property type="entry name" value="GLUCOSE-1-PHOSPHATE ADENYLYLTRANSFERASE-RELATED"/>
    <property type="match status" value="1"/>
</dbReference>
<proteinExistence type="inferred from homology"/>
<organism evidence="7 8">
    <name type="scientific">Tessaracoccus flavus</name>
    <dbReference type="NCBI Taxonomy" id="1610493"/>
    <lineage>
        <taxon>Bacteria</taxon>
        <taxon>Bacillati</taxon>
        <taxon>Actinomycetota</taxon>
        <taxon>Actinomycetes</taxon>
        <taxon>Propionibacteriales</taxon>
        <taxon>Propionibacteriaceae</taxon>
        <taxon>Tessaracoccus</taxon>
    </lineage>
</organism>
<dbReference type="Proteomes" id="UP000188324">
    <property type="component" value="Chromosome"/>
</dbReference>
<feature type="domain" description="Glucose-1-phosphate adenylyltransferase/Bifunctional protein GlmU-like C-terminal hexapeptide" evidence="6">
    <location>
        <begin position="288"/>
        <end position="357"/>
    </location>
</feature>
<feature type="domain" description="Nucleotidyl transferase" evidence="5">
    <location>
        <begin position="8"/>
        <end position="259"/>
    </location>
</feature>
<dbReference type="RefSeq" id="WP_077343823.1">
    <property type="nucleotide sequence ID" value="NZ_CP019605.1"/>
</dbReference>
<dbReference type="PANTHER" id="PTHR43523:SF2">
    <property type="entry name" value="GLUCOSE-1-PHOSPHATE ADENYLYLTRANSFERASE"/>
    <property type="match status" value="1"/>
</dbReference>
<accession>A0A1Q2CHT1</accession>
<reference evidence="7 8" key="1">
    <citation type="journal article" date="2016" name="Int. J. Syst. Evol. Microbiol.">
        <title>Tessaracoccus flavus sp. nov., isolated from the drainage system of a lindane-producing factory.</title>
        <authorList>
            <person name="Kumari R."/>
            <person name="Singh P."/>
            <person name="Schumann P."/>
            <person name="Lal R."/>
        </authorList>
    </citation>
    <scope>NUCLEOTIDE SEQUENCE [LARGE SCALE GENOMIC DNA]</scope>
    <source>
        <strain evidence="7 8">RP1T</strain>
    </source>
</reference>
<evidence type="ECO:0000256" key="2">
    <source>
        <dbReference type="ARBA" id="ARBA00022679"/>
    </source>
</evidence>
<dbReference type="InterPro" id="IPR005835">
    <property type="entry name" value="NTP_transferase_dom"/>
</dbReference>
<name>A0A1Q2CHT1_9ACTN</name>
<dbReference type="AlphaFoldDB" id="A0A1Q2CHT1"/>
<keyword evidence="8" id="KW-1185">Reference proteome</keyword>
<evidence type="ECO:0000256" key="3">
    <source>
        <dbReference type="ARBA" id="ARBA00022695"/>
    </source>
</evidence>
<dbReference type="SUPFAM" id="SSF53448">
    <property type="entry name" value="Nucleotide-diphospho-sugar transferases"/>
    <property type="match status" value="1"/>
</dbReference>
<dbReference type="EMBL" id="CP019605">
    <property type="protein sequence ID" value="AQP45615.1"/>
    <property type="molecule type" value="Genomic_DNA"/>
</dbReference>
<dbReference type="Pfam" id="PF00483">
    <property type="entry name" value="NTP_transferase"/>
    <property type="match status" value="1"/>
</dbReference>
<dbReference type="SUPFAM" id="SSF51161">
    <property type="entry name" value="Trimeric LpxA-like enzymes"/>
    <property type="match status" value="1"/>
</dbReference>
<dbReference type="CDD" id="cd04651">
    <property type="entry name" value="LbH_G1P_AT_C"/>
    <property type="match status" value="1"/>
</dbReference>
<protein>
    <submittedName>
        <fullName evidence="7">Glucose-1-phosphate adenylyltransferase</fullName>
    </submittedName>
</protein>
<evidence type="ECO:0000256" key="4">
    <source>
        <dbReference type="ARBA" id="ARBA00023056"/>
    </source>
</evidence>
<keyword evidence="3 7" id="KW-0548">Nucleotidyltransferase</keyword>
<comment type="similarity">
    <text evidence="1">Belongs to the bacterial/plant glucose-1-phosphate adenylyltransferase family.</text>
</comment>
<dbReference type="Pfam" id="PF24894">
    <property type="entry name" value="Hexapep_GlmU"/>
    <property type="match status" value="1"/>
</dbReference>
<evidence type="ECO:0000313" key="8">
    <source>
        <dbReference type="Proteomes" id="UP000188324"/>
    </source>
</evidence>
<dbReference type="InterPro" id="IPR011004">
    <property type="entry name" value="Trimer_LpxA-like_sf"/>
</dbReference>
<dbReference type="KEGG" id="tfl:RPIT_13025"/>
<dbReference type="CDD" id="cd02508">
    <property type="entry name" value="ADP_Glucose_PP"/>
    <property type="match status" value="1"/>
</dbReference>
<dbReference type="GO" id="GO:0005978">
    <property type="term" value="P:glycogen biosynthetic process"/>
    <property type="evidence" value="ECO:0007669"/>
    <property type="project" value="UniProtKB-KW"/>
</dbReference>
<keyword evidence="2 7" id="KW-0808">Transferase</keyword>
<evidence type="ECO:0000256" key="1">
    <source>
        <dbReference type="ARBA" id="ARBA00010443"/>
    </source>
</evidence>
<dbReference type="OrthoDB" id="9801810at2"/>
<sequence length="389" mass="42099">MHIPRTYALILAGGEGSRLEGLTDAKPKPVLPVGGTFRLIDISLSNLAQSHLSDIGIVEQYLPHSLNTYLSAGRPWDLDRNHGGLEVLAPFEGGPGEGFAKGNADSIYRQREVIRAFDPEYVLVLSADHLYTMNFLDVLSTHIEKEADLTIVTTLVDEDPSRYGVVQVDDAGTVTRFDYKPDDPEGRLVATEVFVYTASQLLAALEELTADGGELEDYGDQLIPWFVEHRKVVEHRHDDYWLDLGTLQSYWTANLQILDGNGVVLDDPRWRIYSALPQLPPARVMGGAEVHDSLLSSGSVVEGEVRHSVIGSAAIIEAGATVVDSVVLDGARIGPGVSLVNCIVDEGAQVTGGSQRGTGDTVTLIGDDGLIDTRQPLDPEAALPRGFPR</sequence>
<dbReference type="Gene3D" id="2.160.10.10">
    <property type="entry name" value="Hexapeptide repeat proteins"/>
    <property type="match status" value="1"/>
</dbReference>
<keyword evidence="4" id="KW-0320">Glycogen biosynthesis</keyword>
<dbReference type="STRING" id="1610493.RPIT_13025"/>
<dbReference type="Gene3D" id="3.90.550.10">
    <property type="entry name" value="Spore Coat Polysaccharide Biosynthesis Protein SpsA, Chain A"/>
    <property type="match status" value="1"/>
</dbReference>
<evidence type="ECO:0000259" key="5">
    <source>
        <dbReference type="Pfam" id="PF00483"/>
    </source>
</evidence>